<protein>
    <recommendedName>
        <fullName evidence="1">AB hydrolase-1 domain-containing protein</fullName>
    </recommendedName>
</protein>
<organism evidence="2 3">
    <name type="scientific">Kineococcus xinjiangensis</name>
    <dbReference type="NCBI Taxonomy" id="512762"/>
    <lineage>
        <taxon>Bacteria</taxon>
        <taxon>Bacillati</taxon>
        <taxon>Actinomycetota</taxon>
        <taxon>Actinomycetes</taxon>
        <taxon>Kineosporiales</taxon>
        <taxon>Kineosporiaceae</taxon>
        <taxon>Kineococcus</taxon>
    </lineage>
</organism>
<dbReference type="EMBL" id="PTJD01000005">
    <property type="protein sequence ID" value="PPK95925.1"/>
    <property type="molecule type" value="Genomic_DNA"/>
</dbReference>
<sequence>MSATRRAVTAGAVGAGAVATAAVATTGLALLLTRRVVTPARRRPDDVHVLDVSGERVVLRADVQTCAPGRYGLWTRGGAGHVRLGEVVASDPARGRVTRALLGVDRGCVTPGPARWNQYYYCGTPTSALGIGHEDVVVDSEVGALPAWWVAAAEGADPLPARTCAVLVHGRGATREEALRPVPMLHRAGLDVLVPGYRNDAGAPPSPAGRYGLGDTEWRDVEAAVAFALARGAERIVLGGWSMGGAIVLQLVARSPLAGRVAALVLDGPVLDWHDVIEHQARRHHLPAGLGRYGARLMAHPQGRRLVGVDAPLDLARLDWVARAAELHLPLLLLHSDDDEVVPSGPSRRLAQARPDLVTHVPSSGVLHTKEWNLDPAAWESAVGGFLRRHGVLPPGATGGG</sequence>
<evidence type="ECO:0000259" key="1">
    <source>
        <dbReference type="Pfam" id="PF00561"/>
    </source>
</evidence>
<dbReference type="OrthoDB" id="8111537at2"/>
<evidence type="ECO:0000313" key="3">
    <source>
        <dbReference type="Proteomes" id="UP000239485"/>
    </source>
</evidence>
<dbReference type="GO" id="GO:0003824">
    <property type="term" value="F:catalytic activity"/>
    <property type="evidence" value="ECO:0007669"/>
    <property type="project" value="UniProtKB-ARBA"/>
</dbReference>
<keyword evidence="3" id="KW-1185">Reference proteome</keyword>
<dbReference type="RefSeq" id="WP_104432327.1">
    <property type="nucleotide sequence ID" value="NZ_PTJD01000005.1"/>
</dbReference>
<evidence type="ECO:0000313" key="2">
    <source>
        <dbReference type="EMBL" id="PPK95925.1"/>
    </source>
</evidence>
<dbReference type="PANTHER" id="PTHR12277:SF79">
    <property type="entry name" value="XAA-PRO DIPEPTIDYL-PEPTIDASE-RELATED"/>
    <property type="match status" value="1"/>
</dbReference>
<proteinExistence type="predicted"/>
<dbReference type="InterPro" id="IPR000073">
    <property type="entry name" value="AB_hydrolase_1"/>
</dbReference>
<dbReference type="SUPFAM" id="SSF53474">
    <property type="entry name" value="alpha/beta-Hydrolases"/>
    <property type="match status" value="1"/>
</dbReference>
<dbReference type="AlphaFoldDB" id="A0A2S6IP29"/>
<dbReference type="Gene3D" id="3.40.50.1820">
    <property type="entry name" value="alpha/beta hydrolase"/>
    <property type="match status" value="1"/>
</dbReference>
<feature type="domain" description="AB hydrolase-1" evidence="1">
    <location>
        <begin position="166"/>
        <end position="280"/>
    </location>
</feature>
<dbReference type="Pfam" id="PF00561">
    <property type="entry name" value="Abhydrolase_1"/>
    <property type="match status" value="1"/>
</dbReference>
<name>A0A2S6IP29_9ACTN</name>
<comment type="caution">
    <text evidence="2">The sequence shown here is derived from an EMBL/GenBank/DDBJ whole genome shotgun (WGS) entry which is preliminary data.</text>
</comment>
<gene>
    <name evidence="2" type="ORF">CLV92_10519</name>
</gene>
<dbReference type="InterPro" id="IPR029058">
    <property type="entry name" value="AB_hydrolase_fold"/>
</dbReference>
<dbReference type="PANTHER" id="PTHR12277">
    <property type="entry name" value="ALPHA/BETA HYDROLASE DOMAIN-CONTAINING PROTEIN"/>
    <property type="match status" value="1"/>
</dbReference>
<dbReference type="Proteomes" id="UP000239485">
    <property type="component" value="Unassembled WGS sequence"/>
</dbReference>
<accession>A0A2S6IP29</accession>
<reference evidence="2 3" key="1">
    <citation type="submission" date="2018-02" db="EMBL/GenBank/DDBJ databases">
        <title>Genomic Encyclopedia of Archaeal and Bacterial Type Strains, Phase II (KMG-II): from individual species to whole genera.</title>
        <authorList>
            <person name="Goeker M."/>
        </authorList>
    </citation>
    <scope>NUCLEOTIDE SEQUENCE [LARGE SCALE GENOMIC DNA]</scope>
    <source>
        <strain evidence="2 3">DSM 22857</strain>
    </source>
</reference>